<dbReference type="OrthoDB" id="2423964at2759"/>
<dbReference type="InterPro" id="IPR018164">
    <property type="entry name" value="Ala-tRNA-synth_IIc_N"/>
</dbReference>
<comment type="similarity">
    <text evidence="1">Belongs to the class-II aminoacyl-tRNA synthetase family.</text>
</comment>
<comment type="catalytic activity">
    <reaction evidence="13">
        <text>tRNA(Ala) + L-alanine + ATP = L-alanyl-tRNA(Ala) + AMP + diphosphate</text>
        <dbReference type="Rhea" id="RHEA:12540"/>
        <dbReference type="Rhea" id="RHEA-COMP:9657"/>
        <dbReference type="Rhea" id="RHEA-COMP:9923"/>
        <dbReference type="ChEBI" id="CHEBI:30616"/>
        <dbReference type="ChEBI" id="CHEBI:33019"/>
        <dbReference type="ChEBI" id="CHEBI:57972"/>
        <dbReference type="ChEBI" id="CHEBI:78442"/>
        <dbReference type="ChEBI" id="CHEBI:78497"/>
        <dbReference type="ChEBI" id="CHEBI:456215"/>
        <dbReference type="EC" id="6.1.1.7"/>
    </reaction>
</comment>
<evidence type="ECO:0000256" key="13">
    <source>
        <dbReference type="ARBA" id="ARBA00048300"/>
    </source>
</evidence>
<dbReference type="SUPFAM" id="SSF101353">
    <property type="entry name" value="Putative anticodon-binding domain of alanyl-tRNA synthetase (AlaRS)"/>
    <property type="match status" value="1"/>
</dbReference>
<dbReference type="PROSITE" id="PS50860">
    <property type="entry name" value="AA_TRNA_LIGASE_II_ALA"/>
    <property type="match status" value="1"/>
</dbReference>
<dbReference type="GO" id="GO:0004813">
    <property type="term" value="F:alanine-tRNA ligase activity"/>
    <property type="evidence" value="ECO:0007669"/>
    <property type="project" value="UniProtKB-EC"/>
</dbReference>
<dbReference type="AlphaFoldDB" id="A0A7R9QUS6"/>
<dbReference type="InterPro" id="IPR018165">
    <property type="entry name" value="Ala-tRNA-synth_IIc_core"/>
</dbReference>
<evidence type="ECO:0000256" key="1">
    <source>
        <dbReference type="ARBA" id="ARBA00008226"/>
    </source>
</evidence>
<dbReference type="CDD" id="cd00673">
    <property type="entry name" value="AlaRS_core"/>
    <property type="match status" value="1"/>
</dbReference>
<accession>A0A7R9QUS6</accession>
<dbReference type="PANTHER" id="PTHR11777:SF39">
    <property type="entry name" value="ALANINE--TRNA LIGASE, MITOCHONDRIAL"/>
    <property type="match status" value="1"/>
</dbReference>
<dbReference type="GO" id="GO:0000049">
    <property type="term" value="F:tRNA binding"/>
    <property type="evidence" value="ECO:0007669"/>
    <property type="project" value="UniProtKB-KW"/>
</dbReference>
<evidence type="ECO:0000256" key="2">
    <source>
        <dbReference type="ARBA" id="ARBA00013168"/>
    </source>
</evidence>
<dbReference type="Gene3D" id="3.30.930.10">
    <property type="entry name" value="Bira Bifunctional Protein, Domain 2"/>
    <property type="match status" value="1"/>
</dbReference>
<dbReference type="SUPFAM" id="SSF55681">
    <property type="entry name" value="Class II aaRS and biotin synthetases"/>
    <property type="match status" value="1"/>
</dbReference>
<evidence type="ECO:0000256" key="5">
    <source>
        <dbReference type="ARBA" id="ARBA00022723"/>
    </source>
</evidence>
<dbReference type="GO" id="GO:0006419">
    <property type="term" value="P:alanyl-tRNA aminoacylation"/>
    <property type="evidence" value="ECO:0007669"/>
    <property type="project" value="InterPro"/>
</dbReference>
<evidence type="ECO:0000313" key="15">
    <source>
        <dbReference type="EMBL" id="CAD7657611.1"/>
    </source>
</evidence>
<evidence type="ECO:0000313" key="16">
    <source>
        <dbReference type="Proteomes" id="UP000728032"/>
    </source>
</evidence>
<dbReference type="InterPro" id="IPR002318">
    <property type="entry name" value="Ala-tRNA-lgiase_IIc"/>
</dbReference>
<dbReference type="GO" id="GO:0002161">
    <property type="term" value="F:aminoacyl-tRNA deacylase activity"/>
    <property type="evidence" value="ECO:0007669"/>
    <property type="project" value="TreeGrafter"/>
</dbReference>
<dbReference type="InterPro" id="IPR045864">
    <property type="entry name" value="aa-tRNA-synth_II/BPL/LPL"/>
</dbReference>
<evidence type="ECO:0000256" key="4">
    <source>
        <dbReference type="ARBA" id="ARBA00022598"/>
    </source>
</evidence>
<keyword evidence="10" id="KW-0648">Protein biosynthesis</keyword>
<keyword evidence="16" id="KW-1185">Reference proteome</keyword>
<dbReference type="EMBL" id="OC928163">
    <property type="protein sequence ID" value="CAD7657611.1"/>
    <property type="molecule type" value="Genomic_DNA"/>
</dbReference>
<proteinExistence type="inferred from homology"/>
<dbReference type="InterPro" id="IPR018162">
    <property type="entry name" value="Ala-tRNA-ligase_IIc_anticod-bd"/>
</dbReference>
<sequence>MHVLIKSSALRTVCRSNSWLISSKCLHSSHGVRPKTWLMSSQWIRNSFIDYFVSRESHVRVGSSPVVAHNDPSLLFISAGMNQFKPIFLDTLSPTDPMNGYVRCVNSQKCIRVGGKHCDLSAVGTDGRHHTFFEMLGNWSFGDYYKKESCRMAWDLLTEVFKLDVNRLVVTYFGGDKRLGLEPDLETRDIWLQIGLPEDRVIPLGSKENFWEMGETGPCGICTEIHYLLEPTISSNSEHLMRNCIEIWNIVFIQFNKNSNGRLETLHKHFVDTGMGLERIVSVVQNVKSNYETDLFLPYFQCIQNNSHSKPNGHQTDDPLDISYRILADHSRMFTIAISDGLKTGYRGTGFILRKIIRKSIGIAANDFGISSPRQLLTQLSAITVDLLGDAFPELILNQKTVGEVLNEEIEKYESVVSDNKRLVKAFTRIDIKTKGDPNMAFKIGLDHLGHKPTALFHTSANGKEFYIQTTVPNKYQKFLKANEWLSHISDKLQTFQLLSNKRKDKMSSLKCTSMDQMDEAITCAKHIADQYFKHN</sequence>
<keyword evidence="5" id="KW-0479">Metal-binding</keyword>
<evidence type="ECO:0000256" key="3">
    <source>
        <dbReference type="ARBA" id="ARBA00022555"/>
    </source>
</evidence>
<dbReference type="InterPro" id="IPR050058">
    <property type="entry name" value="Ala-tRNA_ligase"/>
</dbReference>
<evidence type="ECO:0000256" key="10">
    <source>
        <dbReference type="ARBA" id="ARBA00022917"/>
    </source>
</evidence>
<evidence type="ECO:0000256" key="7">
    <source>
        <dbReference type="ARBA" id="ARBA00022833"/>
    </source>
</evidence>
<name>A0A7R9QUS6_9ACAR</name>
<reference evidence="15" key="1">
    <citation type="submission" date="2020-11" db="EMBL/GenBank/DDBJ databases">
        <authorList>
            <person name="Tran Van P."/>
        </authorList>
    </citation>
    <scope>NUCLEOTIDE SEQUENCE</scope>
</reference>
<dbReference type="GO" id="GO:0005524">
    <property type="term" value="F:ATP binding"/>
    <property type="evidence" value="ECO:0007669"/>
    <property type="project" value="UniProtKB-KW"/>
</dbReference>
<evidence type="ECO:0000256" key="8">
    <source>
        <dbReference type="ARBA" id="ARBA00022840"/>
    </source>
</evidence>
<evidence type="ECO:0000256" key="12">
    <source>
        <dbReference type="ARBA" id="ARBA00032577"/>
    </source>
</evidence>
<gene>
    <name evidence="15" type="ORF">ONB1V03_LOCUS14237</name>
</gene>
<dbReference type="Proteomes" id="UP000728032">
    <property type="component" value="Unassembled WGS sequence"/>
</dbReference>
<keyword evidence="6" id="KW-0547">Nucleotide-binding</keyword>
<organism evidence="15">
    <name type="scientific">Oppiella nova</name>
    <dbReference type="NCBI Taxonomy" id="334625"/>
    <lineage>
        <taxon>Eukaryota</taxon>
        <taxon>Metazoa</taxon>
        <taxon>Ecdysozoa</taxon>
        <taxon>Arthropoda</taxon>
        <taxon>Chelicerata</taxon>
        <taxon>Arachnida</taxon>
        <taxon>Acari</taxon>
        <taxon>Acariformes</taxon>
        <taxon>Sarcoptiformes</taxon>
        <taxon>Oribatida</taxon>
        <taxon>Brachypylina</taxon>
        <taxon>Oppioidea</taxon>
        <taxon>Oppiidae</taxon>
        <taxon>Oppiella</taxon>
    </lineage>
</organism>
<dbReference type="GO" id="GO:0005739">
    <property type="term" value="C:mitochondrion"/>
    <property type="evidence" value="ECO:0007669"/>
    <property type="project" value="TreeGrafter"/>
</dbReference>
<dbReference type="FunFam" id="3.30.930.10:FF:000011">
    <property type="entry name" value="Alanine--tRNA ligase, cytoplasmic"/>
    <property type="match status" value="1"/>
</dbReference>
<dbReference type="Pfam" id="PF01411">
    <property type="entry name" value="tRNA-synt_2c"/>
    <property type="match status" value="1"/>
</dbReference>
<evidence type="ECO:0000259" key="14">
    <source>
        <dbReference type="PROSITE" id="PS50860"/>
    </source>
</evidence>
<feature type="domain" description="Alanyl-transfer RNA synthetases family profile" evidence="14">
    <location>
        <begin position="39"/>
        <end position="425"/>
    </location>
</feature>
<keyword evidence="8" id="KW-0067">ATP-binding</keyword>
<keyword evidence="11" id="KW-0030">Aminoacyl-tRNA synthetase</keyword>
<dbReference type="PRINTS" id="PR00980">
    <property type="entry name" value="TRNASYNTHALA"/>
</dbReference>
<dbReference type="EMBL" id="CAJPVJ010013338">
    <property type="protein sequence ID" value="CAG2174797.1"/>
    <property type="molecule type" value="Genomic_DNA"/>
</dbReference>
<dbReference type="PANTHER" id="PTHR11777">
    <property type="entry name" value="ALANYL-TRNA SYNTHETASE"/>
    <property type="match status" value="1"/>
</dbReference>
<evidence type="ECO:0000256" key="6">
    <source>
        <dbReference type="ARBA" id="ARBA00022741"/>
    </source>
</evidence>
<keyword evidence="4" id="KW-0436">Ligase</keyword>
<evidence type="ECO:0000256" key="11">
    <source>
        <dbReference type="ARBA" id="ARBA00023146"/>
    </source>
</evidence>
<dbReference type="EC" id="6.1.1.7" evidence="2"/>
<dbReference type="GO" id="GO:0046872">
    <property type="term" value="F:metal ion binding"/>
    <property type="evidence" value="ECO:0007669"/>
    <property type="project" value="UniProtKB-KW"/>
</dbReference>
<protein>
    <recommendedName>
        <fullName evidence="2">alanine--tRNA ligase</fullName>
        <ecNumber evidence="2">6.1.1.7</ecNumber>
    </recommendedName>
    <alternativeName>
        <fullName evidence="12">Alanyl-tRNA synthetase</fullName>
    </alternativeName>
</protein>
<keyword evidence="3" id="KW-0820">tRNA-binding</keyword>
<keyword evidence="9" id="KW-0694">RNA-binding</keyword>
<keyword evidence="7" id="KW-0862">Zinc</keyword>
<evidence type="ECO:0000256" key="9">
    <source>
        <dbReference type="ARBA" id="ARBA00022884"/>
    </source>
</evidence>